<dbReference type="EMBL" id="AENN01000015">
    <property type="protein sequence ID" value="EFR31395.1"/>
    <property type="molecule type" value="Genomic_DNA"/>
</dbReference>
<dbReference type="GO" id="GO:0008982">
    <property type="term" value="F:protein-N(PI)-phosphohistidine-sugar phosphotransferase activity"/>
    <property type="evidence" value="ECO:0007669"/>
    <property type="project" value="InterPro"/>
</dbReference>
<keyword evidence="5" id="KW-0808">Transferase</keyword>
<evidence type="ECO:0000256" key="4">
    <source>
        <dbReference type="ARBA" id="ARBA00022597"/>
    </source>
</evidence>
<gene>
    <name evidence="9" type="ORF">HMPREF9257_1163</name>
</gene>
<dbReference type="STRING" id="908337.HMPREF9257_1163"/>
<accession>E4KQ10</accession>
<dbReference type="Pfam" id="PF03830">
    <property type="entry name" value="PTSIIB_sorb"/>
    <property type="match status" value="1"/>
</dbReference>
<keyword evidence="7" id="KW-0418">Kinase</keyword>
<comment type="caution">
    <text evidence="9">The sequence shown here is derived from an EMBL/GenBank/DDBJ whole genome shotgun (WGS) entry which is preliminary data.</text>
</comment>
<evidence type="ECO:0000256" key="1">
    <source>
        <dbReference type="ARBA" id="ARBA00004496"/>
    </source>
</evidence>
<dbReference type="Proteomes" id="UP000005990">
    <property type="component" value="Unassembled WGS sequence"/>
</dbReference>
<keyword evidence="3" id="KW-0963">Cytoplasm</keyword>
<sequence length="162" mass="18527">MSKQIIALVDDHYVHGQIGLRWFHEFQGQLIIIVDNELVNDKLKQGLIEVAIAGDVQCRYYSQEQAITKLPLLKDKHQTIMLVFPSITKLKDLVKDGLHLDQIILTSVPFKVDDLRLSDDVSLSQEHIDFLLGQEKKRTKIHVGAYGLEESNKFADLIKKHS</sequence>
<reference evidence="9 10" key="1">
    <citation type="submission" date="2010-10" db="EMBL/GenBank/DDBJ databases">
        <authorList>
            <person name="Durkin A.S."/>
            <person name="Madupu R."/>
            <person name="Torralba M."/>
            <person name="Gillis M."/>
            <person name="Methe B."/>
            <person name="Sutton G."/>
            <person name="Nelson K.E."/>
        </authorList>
    </citation>
    <scope>NUCLEOTIDE SEQUENCE [LARGE SCALE GENOMIC DNA]</scope>
    <source>
        <strain evidence="9 10">ACS-139-V-Col8</strain>
    </source>
</reference>
<keyword evidence="6" id="KW-0598">Phosphotransferase system</keyword>
<dbReference type="InterPro" id="IPR004720">
    <property type="entry name" value="PTS_IIB_sorbose-sp"/>
</dbReference>
<keyword evidence="2" id="KW-0813">Transport</keyword>
<dbReference type="GO" id="GO:0005737">
    <property type="term" value="C:cytoplasm"/>
    <property type="evidence" value="ECO:0007669"/>
    <property type="project" value="UniProtKB-SubCell"/>
</dbReference>
<evidence type="ECO:0000256" key="2">
    <source>
        <dbReference type="ARBA" id="ARBA00022448"/>
    </source>
</evidence>
<dbReference type="GO" id="GO:0016301">
    <property type="term" value="F:kinase activity"/>
    <property type="evidence" value="ECO:0007669"/>
    <property type="project" value="UniProtKB-KW"/>
</dbReference>
<dbReference type="eggNOG" id="COG3444">
    <property type="taxonomic scope" value="Bacteria"/>
</dbReference>
<evidence type="ECO:0000313" key="9">
    <source>
        <dbReference type="EMBL" id="EFR31395.1"/>
    </source>
</evidence>
<evidence type="ECO:0000259" key="8">
    <source>
        <dbReference type="PROSITE" id="PS51101"/>
    </source>
</evidence>
<name>E4KQ10_9LACT</name>
<dbReference type="GO" id="GO:0009401">
    <property type="term" value="P:phosphoenolpyruvate-dependent sugar phosphotransferase system"/>
    <property type="evidence" value="ECO:0007669"/>
    <property type="project" value="UniProtKB-KW"/>
</dbReference>
<evidence type="ECO:0000256" key="6">
    <source>
        <dbReference type="ARBA" id="ARBA00022683"/>
    </source>
</evidence>
<dbReference type="RefSeq" id="WP_006418598.1">
    <property type="nucleotide sequence ID" value="NZ_AENN01000015.1"/>
</dbReference>
<feature type="domain" description="PTS EIIB type-4" evidence="8">
    <location>
        <begin position="1"/>
        <end position="162"/>
    </location>
</feature>
<proteinExistence type="predicted"/>
<evidence type="ECO:0000256" key="7">
    <source>
        <dbReference type="ARBA" id="ARBA00022777"/>
    </source>
</evidence>
<dbReference type="SUPFAM" id="SSF52728">
    <property type="entry name" value="PTS IIb component"/>
    <property type="match status" value="1"/>
</dbReference>
<protein>
    <submittedName>
        <fullName evidence="9">PTS system sorbose subfamily IIB component</fullName>
    </submittedName>
</protein>
<keyword evidence="4" id="KW-0762">Sugar transport</keyword>
<dbReference type="AlphaFoldDB" id="E4KQ10"/>
<comment type="subcellular location">
    <subcellularLocation>
        <location evidence="1">Cytoplasm</location>
    </subcellularLocation>
</comment>
<keyword evidence="10" id="KW-1185">Reference proteome</keyword>
<dbReference type="PROSITE" id="PS51101">
    <property type="entry name" value="PTS_EIIB_TYPE_4"/>
    <property type="match status" value="1"/>
</dbReference>
<organism evidence="9 10">
    <name type="scientific">Eremococcus coleocola ACS-139-V-Col8</name>
    <dbReference type="NCBI Taxonomy" id="908337"/>
    <lineage>
        <taxon>Bacteria</taxon>
        <taxon>Bacillati</taxon>
        <taxon>Bacillota</taxon>
        <taxon>Bacilli</taxon>
        <taxon>Lactobacillales</taxon>
        <taxon>Aerococcaceae</taxon>
        <taxon>Eremococcus</taxon>
    </lineage>
</organism>
<dbReference type="Gene3D" id="3.40.35.10">
    <property type="entry name" value="Phosphotransferase system, sorbose subfamily IIB component"/>
    <property type="match status" value="1"/>
</dbReference>
<evidence type="ECO:0000256" key="5">
    <source>
        <dbReference type="ARBA" id="ARBA00022679"/>
    </source>
</evidence>
<dbReference type="InterPro" id="IPR036667">
    <property type="entry name" value="PTS_IIB_sorbose-sp_sf"/>
</dbReference>
<evidence type="ECO:0000313" key="10">
    <source>
        <dbReference type="Proteomes" id="UP000005990"/>
    </source>
</evidence>
<evidence type="ECO:0000256" key="3">
    <source>
        <dbReference type="ARBA" id="ARBA00022490"/>
    </source>
</evidence>